<dbReference type="PANTHER" id="PTHR23308">
    <property type="entry name" value="NUCLEAR INHIBITOR OF PROTEIN PHOSPHATASE-1"/>
    <property type="match status" value="1"/>
</dbReference>
<dbReference type="RefSeq" id="WP_161863089.1">
    <property type="nucleotide sequence ID" value="NZ_CP046620.1"/>
</dbReference>
<feature type="region of interest" description="Disordered" evidence="1">
    <location>
        <begin position="107"/>
        <end position="199"/>
    </location>
</feature>
<dbReference type="Gene3D" id="2.60.200.20">
    <property type="match status" value="1"/>
</dbReference>
<dbReference type="InterPro" id="IPR000253">
    <property type="entry name" value="FHA_dom"/>
</dbReference>
<dbReference type="Pfam" id="PF20232">
    <property type="entry name" value="T6SS_FHA_C"/>
    <property type="match status" value="1"/>
</dbReference>
<name>A0A6P1T4C3_9RHOB</name>
<gene>
    <name evidence="3" type="primary">tagH</name>
    <name evidence="3" type="ORF">GO499_15870</name>
</gene>
<dbReference type="SUPFAM" id="SSF49879">
    <property type="entry name" value="SMAD/FHA domain"/>
    <property type="match status" value="1"/>
</dbReference>
<dbReference type="InterPro" id="IPR017735">
    <property type="entry name" value="T6SS_FHA"/>
</dbReference>
<dbReference type="AlphaFoldDB" id="A0A6P1T4C3"/>
<keyword evidence="4" id="KW-1185">Reference proteome</keyword>
<sequence>MSVTVRFQTTGTVPGTGAPVTMTGGALTIGRGPENDMVLPDPERLISKRHCALEDHGGSILVVDLSTNGTFLNYAKSPVGASPKPLKSGDILVLGTYELVVEITEDEPAAPMTPTPVRPQRNAPHSLPDDDDDFLDDILGRGSSPKGPGHVPANDPLDELLPPAAENKQEEDAPQFSGQHGDGVDDSFRPSNAIIPDDWEDDFQSTASQQERQVPLPEKGQVRTQPLPAATQMPPHVRPVSGDTDPLTAFFAMLGTDLAKIPEQELPATMARLGQIMRLSIIGMREILMTRSSIKSEFRMEQTQITSGHNNPLKFSVSPEQAIDAIVQPTQRGYLPPQEAVEEALNDIKAHEIAMITGMEAALNNLLSRLDPAAVVKKMEETGGSGGLLKNKKANYWEKYEQMYGELSDQAENDFQELFSKEFARAYQDQLDRLK</sequence>
<dbReference type="SMART" id="SM00240">
    <property type="entry name" value="FHA"/>
    <property type="match status" value="1"/>
</dbReference>
<dbReference type="Pfam" id="PF00498">
    <property type="entry name" value="FHA"/>
    <property type="match status" value="1"/>
</dbReference>
<protein>
    <submittedName>
        <fullName evidence="3">Type VI secretion system-associated FHA domain protein TagH</fullName>
    </submittedName>
</protein>
<evidence type="ECO:0000259" key="2">
    <source>
        <dbReference type="PROSITE" id="PS50006"/>
    </source>
</evidence>
<dbReference type="NCBIfam" id="TIGR03354">
    <property type="entry name" value="VI_FHA"/>
    <property type="match status" value="1"/>
</dbReference>
<dbReference type="InterPro" id="IPR008984">
    <property type="entry name" value="SMAD_FHA_dom_sf"/>
</dbReference>
<reference evidence="3 4" key="1">
    <citation type="submission" date="2019-12" db="EMBL/GenBank/DDBJ databases">
        <title>Complete genome sequence of Algicella marina strain 9Alg 56(T) isolated from the red alga Tichocarpus crinitus.</title>
        <authorList>
            <person name="Kim S.-G."/>
            <person name="Nedashkovskaya O.I."/>
        </authorList>
    </citation>
    <scope>NUCLEOTIDE SEQUENCE [LARGE SCALE GENOMIC DNA]</scope>
    <source>
        <strain evidence="3 4">9Alg 56</strain>
    </source>
</reference>
<dbReference type="EMBL" id="CP046620">
    <property type="protein sequence ID" value="QHQ36543.1"/>
    <property type="molecule type" value="Genomic_DNA"/>
</dbReference>
<dbReference type="PROSITE" id="PS50006">
    <property type="entry name" value="FHA_DOMAIN"/>
    <property type="match status" value="1"/>
</dbReference>
<dbReference type="InterPro" id="IPR046883">
    <property type="entry name" value="T6SS_FHA_C"/>
</dbReference>
<evidence type="ECO:0000313" key="4">
    <source>
        <dbReference type="Proteomes" id="UP000464495"/>
    </source>
</evidence>
<dbReference type="CDD" id="cd00060">
    <property type="entry name" value="FHA"/>
    <property type="match status" value="1"/>
</dbReference>
<dbReference type="InterPro" id="IPR050923">
    <property type="entry name" value="Cell_Proc_Reg/RNA_Proc"/>
</dbReference>
<evidence type="ECO:0000256" key="1">
    <source>
        <dbReference type="SAM" id="MobiDB-lite"/>
    </source>
</evidence>
<dbReference type="KEGG" id="amaq:GO499_15870"/>
<feature type="domain" description="FHA" evidence="2">
    <location>
        <begin position="27"/>
        <end position="77"/>
    </location>
</feature>
<evidence type="ECO:0000313" key="3">
    <source>
        <dbReference type="EMBL" id="QHQ36543.1"/>
    </source>
</evidence>
<organism evidence="3 4">
    <name type="scientific">Algicella marina</name>
    <dbReference type="NCBI Taxonomy" id="2683284"/>
    <lineage>
        <taxon>Bacteria</taxon>
        <taxon>Pseudomonadati</taxon>
        <taxon>Pseudomonadota</taxon>
        <taxon>Alphaproteobacteria</taxon>
        <taxon>Rhodobacterales</taxon>
        <taxon>Paracoccaceae</taxon>
        <taxon>Algicella</taxon>
    </lineage>
</organism>
<proteinExistence type="predicted"/>
<accession>A0A6P1T4C3</accession>
<dbReference type="Proteomes" id="UP000464495">
    <property type="component" value="Chromosome"/>
</dbReference>